<sequence>MPASNVSDTEAREQGAPQSVPQSAPTATTTTTTKTTTRDSDHRHRFWVALLLCDATLLGLLCAGLATVAMSSDGYSTGVIVWYSLFLLWGCANLWGMGKRKSQGLMIMISHNWIFSTWGTVSFVLMIGVLTGKFFVANIGKGWSIGNFVFGAVAWDLSQRYFVTVHGDPSAVVANALATSNNADPPTPDVPVAVAA</sequence>
<feature type="transmembrane region" description="Helical" evidence="2">
    <location>
        <begin position="115"/>
        <end position="136"/>
    </location>
</feature>
<evidence type="ECO:0000313" key="4">
    <source>
        <dbReference type="Proteomes" id="UP000664859"/>
    </source>
</evidence>
<dbReference type="AlphaFoldDB" id="A0A836CNL8"/>
<proteinExistence type="predicted"/>
<evidence type="ECO:0000256" key="1">
    <source>
        <dbReference type="SAM" id="MobiDB-lite"/>
    </source>
</evidence>
<name>A0A836CNL8_9STRA</name>
<evidence type="ECO:0000313" key="3">
    <source>
        <dbReference type="EMBL" id="KAG5191858.1"/>
    </source>
</evidence>
<keyword evidence="2" id="KW-0472">Membrane</keyword>
<feature type="transmembrane region" description="Helical" evidence="2">
    <location>
        <begin position="46"/>
        <end position="69"/>
    </location>
</feature>
<feature type="transmembrane region" description="Helical" evidence="2">
    <location>
        <begin position="75"/>
        <end position="95"/>
    </location>
</feature>
<feature type="compositionally biased region" description="Low complexity" evidence="1">
    <location>
        <begin position="26"/>
        <end position="35"/>
    </location>
</feature>
<evidence type="ECO:0000256" key="2">
    <source>
        <dbReference type="SAM" id="Phobius"/>
    </source>
</evidence>
<dbReference type="Proteomes" id="UP000664859">
    <property type="component" value="Unassembled WGS sequence"/>
</dbReference>
<keyword evidence="2" id="KW-1133">Transmembrane helix</keyword>
<keyword evidence="4" id="KW-1185">Reference proteome</keyword>
<organism evidence="3 4">
    <name type="scientific">Tribonema minus</name>
    <dbReference type="NCBI Taxonomy" id="303371"/>
    <lineage>
        <taxon>Eukaryota</taxon>
        <taxon>Sar</taxon>
        <taxon>Stramenopiles</taxon>
        <taxon>Ochrophyta</taxon>
        <taxon>PX clade</taxon>
        <taxon>Xanthophyceae</taxon>
        <taxon>Tribonematales</taxon>
        <taxon>Tribonemataceae</taxon>
        <taxon>Tribonema</taxon>
    </lineage>
</organism>
<feature type="region of interest" description="Disordered" evidence="1">
    <location>
        <begin position="1"/>
        <end position="37"/>
    </location>
</feature>
<accession>A0A836CNL8</accession>
<gene>
    <name evidence="3" type="ORF">JKP88DRAFT_242725</name>
</gene>
<dbReference type="EMBL" id="JAFCMP010000013">
    <property type="protein sequence ID" value="KAG5191858.1"/>
    <property type="molecule type" value="Genomic_DNA"/>
</dbReference>
<reference evidence="3" key="1">
    <citation type="submission" date="2021-02" db="EMBL/GenBank/DDBJ databases">
        <title>First Annotated Genome of the Yellow-green Alga Tribonema minus.</title>
        <authorList>
            <person name="Mahan K.M."/>
        </authorList>
    </citation>
    <scope>NUCLEOTIDE SEQUENCE</scope>
    <source>
        <strain evidence="3">UTEX B ZZ1240</strain>
    </source>
</reference>
<feature type="compositionally biased region" description="Polar residues" evidence="1">
    <location>
        <begin position="16"/>
        <end position="25"/>
    </location>
</feature>
<keyword evidence="2" id="KW-0812">Transmembrane</keyword>
<protein>
    <submittedName>
        <fullName evidence="3">Uncharacterized protein</fullName>
    </submittedName>
</protein>
<comment type="caution">
    <text evidence="3">The sequence shown here is derived from an EMBL/GenBank/DDBJ whole genome shotgun (WGS) entry which is preliminary data.</text>
</comment>